<evidence type="ECO:0000313" key="1">
    <source>
        <dbReference type="EMBL" id="GAP35455.1"/>
    </source>
</evidence>
<proteinExistence type="predicted"/>
<organism evidence="1 2">
    <name type="scientific">Piscinibacter sakaiensis</name>
    <name type="common">Ideonella sakaiensis</name>
    <dbReference type="NCBI Taxonomy" id="1547922"/>
    <lineage>
        <taxon>Bacteria</taxon>
        <taxon>Pseudomonadati</taxon>
        <taxon>Pseudomonadota</taxon>
        <taxon>Betaproteobacteria</taxon>
        <taxon>Burkholderiales</taxon>
        <taxon>Sphaerotilaceae</taxon>
        <taxon>Piscinibacter</taxon>
    </lineage>
</organism>
<dbReference type="STRING" id="1547922.ISF6_1228"/>
<protein>
    <submittedName>
        <fullName evidence="1">Uncharacterized protein</fullName>
    </submittedName>
</protein>
<reference evidence="2" key="1">
    <citation type="submission" date="2015-07" db="EMBL/GenBank/DDBJ databases">
        <title>Discovery of a poly(ethylene terephthalate assimilation.</title>
        <authorList>
            <person name="Yoshida S."/>
            <person name="Hiraga K."/>
            <person name="Takehana T."/>
            <person name="Taniguchi I."/>
            <person name="Yamaji H."/>
            <person name="Maeda Y."/>
            <person name="Toyohara K."/>
            <person name="Miyamoto K."/>
            <person name="Kimura Y."/>
            <person name="Oda K."/>
        </authorList>
    </citation>
    <scope>NUCLEOTIDE SEQUENCE [LARGE SCALE GENOMIC DNA]</scope>
    <source>
        <strain evidence="2">NBRC 110686 / TISTR 2288 / 201-F6</strain>
    </source>
</reference>
<dbReference type="EMBL" id="BBYR01000023">
    <property type="protein sequence ID" value="GAP35455.1"/>
    <property type="molecule type" value="Genomic_DNA"/>
</dbReference>
<name>A0A0K8NZU9_PISS1</name>
<reference evidence="1 2" key="2">
    <citation type="journal article" date="2016" name="Science">
        <title>A bacterium that degrades and assimilates poly(ethylene terephthalate).</title>
        <authorList>
            <person name="Yoshida S."/>
            <person name="Hiraga K."/>
            <person name="Takehana T."/>
            <person name="Taniguchi I."/>
            <person name="Yamaji H."/>
            <person name="Maeda Y."/>
            <person name="Toyohara K."/>
            <person name="Miyamoto K."/>
            <person name="Kimura Y."/>
            <person name="Oda K."/>
        </authorList>
    </citation>
    <scope>NUCLEOTIDE SEQUENCE [LARGE SCALE GENOMIC DNA]</scope>
    <source>
        <strain evidence="2">NBRC 110686 / TISTR 2288 / 201-F6</strain>
    </source>
</reference>
<keyword evidence="2" id="KW-1185">Reference proteome</keyword>
<gene>
    <name evidence="1" type="ORF">ISF6_1228</name>
</gene>
<dbReference type="Proteomes" id="UP000037660">
    <property type="component" value="Unassembled WGS sequence"/>
</dbReference>
<sequence length="37" mass="3801">MTATAVEALFGGLIDVFPDPGHSTAEEIRSIAVGRTA</sequence>
<comment type="caution">
    <text evidence="1">The sequence shown here is derived from an EMBL/GenBank/DDBJ whole genome shotgun (WGS) entry which is preliminary data.</text>
</comment>
<dbReference type="AlphaFoldDB" id="A0A0K8NZU9"/>
<evidence type="ECO:0000313" key="2">
    <source>
        <dbReference type="Proteomes" id="UP000037660"/>
    </source>
</evidence>
<accession>A0A0K8NZU9</accession>